<dbReference type="Pfam" id="PF13538">
    <property type="entry name" value="UvrD_C_2"/>
    <property type="match status" value="1"/>
</dbReference>
<dbReference type="Pfam" id="PF22721">
    <property type="entry name" value="TBP-TOTE"/>
    <property type="match status" value="2"/>
</dbReference>
<gene>
    <name evidence="2" type="ORF">ACFQHR_10705</name>
</gene>
<dbReference type="CDD" id="cd17933">
    <property type="entry name" value="DEXSc_RecD-like"/>
    <property type="match status" value="1"/>
</dbReference>
<organism evidence="2 3">
    <name type="scientific">Rufibacter roseus</name>
    <dbReference type="NCBI Taxonomy" id="1567108"/>
    <lineage>
        <taxon>Bacteria</taxon>
        <taxon>Pseudomonadati</taxon>
        <taxon>Bacteroidota</taxon>
        <taxon>Cytophagia</taxon>
        <taxon>Cytophagales</taxon>
        <taxon>Hymenobacteraceae</taxon>
        <taxon>Rufibacter</taxon>
    </lineage>
</organism>
<dbReference type="Pfam" id="PF13604">
    <property type="entry name" value="AAA_30"/>
    <property type="match status" value="1"/>
</dbReference>
<dbReference type="RefSeq" id="WP_066621642.1">
    <property type="nucleotide sequence ID" value="NZ_JBHSYQ010000004.1"/>
</dbReference>
<dbReference type="InterPro" id="IPR027417">
    <property type="entry name" value="P-loop_NTPase"/>
</dbReference>
<accession>A0ABW2DNI0</accession>
<dbReference type="EMBL" id="JBHSYQ010000004">
    <property type="protein sequence ID" value="MFC6998097.1"/>
    <property type="molecule type" value="Genomic_DNA"/>
</dbReference>
<evidence type="ECO:0000313" key="3">
    <source>
        <dbReference type="Proteomes" id="UP001596405"/>
    </source>
</evidence>
<reference evidence="3" key="1">
    <citation type="journal article" date="2019" name="Int. J. Syst. Evol. Microbiol.">
        <title>The Global Catalogue of Microorganisms (GCM) 10K type strain sequencing project: providing services to taxonomists for standard genome sequencing and annotation.</title>
        <authorList>
            <consortium name="The Broad Institute Genomics Platform"/>
            <consortium name="The Broad Institute Genome Sequencing Center for Infectious Disease"/>
            <person name="Wu L."/>
            <person name="Ma J."/>
        </authorList>
    </citation>
    <scope>NUCLEOTIDE SEQUENCE [LARGE SCALE GENOMIC DNA]</scope>
    <source>
        <strain evidence="3">CGMCC 4.7393</strain>
    </source>
</reference>
<keyword evidence="3" id="KW-1185">Reference proteome</keyword>
<evidence type="ECO:0000313" key="2">
    <source>
        <dbReference type="EMBL" id="MFC6998097.1"/>
    </source>
</evidence>
<protein>
    <submittedName>
        <fullName evidence="2">ATP-dependent RecD-like DNA helicase</fullName>
    </submittedName>
</protein>
<dbReference type="InterPro" id="IPR050534">
    <property type="entry name" value="Coronavir_polyprotein_1ab"/>
</dbReference>
<dbReference type="InterPro" id="IPR003593">
    <property type="entry name" value="AAA+_ATPase"/>
</dbReference>
<dbReference type="InterPro" id="IPR027785">
    <property type="entry name" value="UvrD-like_helicase_C"/>
</dbReference>
<dbReference type="InterPro" id="IPR054572">
    <property type="entry name" value="TBP-TOTE"/>
</dbReference>
<dbReference type="PANTHER" id="PTHR43788">
    <property type="entry name" value="DNA2/NAM7 HELICASE FAMILY MEMBER"/>
    <property type="match status" value="1"/>
</dbReference>
<feature type="domain" description="AAA+ ATPase" evidence="1">
    <location>
        <begin position="30"/>
        <end position="203"/>
    </location>
</feature>
<dbReference type="SUPFAM" id="SSF52540">
    <property type="entry name" value="P-loop containing nucleoside triphosphate hydrolases"/>
    <property type="match status" value="1"/>
</dbReference>
<proteinExistence type="predicted"/>
<dbReference type="Proteomes" id="UP001596405">
    <property type="component" value="Unassembled WGS sequence"/>
</dbReference>
<evidence type="ECO:0000259" key="1">
    <source>
        <dbReference type="SMART" id="SM00382"/>
    </source>
</evidence>
<dbReference type="SMART" id="SM00382">
    <property type="entry name" value="AAA"/>
    <property type="match status" value="1"/>
</dbReference>
<name>A0ABW2DNI0_9BACT</name>
<comment type="caution">
    <text evidence="2">The sequence shown here is derived from an EMBL/GenBank/DDBJ whole genome shotgun (WGS) entry which is preliminary data.</text>
</comment>
<dbReference type="Gene3D" id="3.40.50.300">
    <property type="entry name" value="P-loop containing nucleotide triphosphate hydrolases"/>
    <property type="match status" value="2"/>
</dbReference>
<sequence length="707" mass="80339">MSIFNHFQQLSLSDDQRTALERIESFLNSDSQVFMLKGYAGSGKTTILKGLVAHLKALGKDFAMLAPTGRAAKVLRDRTGRGITIHRGIYNFEKLQLKEVESEDVAEKSFHYYFPIKEENEKERVIIVDEASMISDNKVQHELFTFGTGKLLSDLLTYSNIKISRNKVIFVGDPAQLPPVTDPTSLAFERSFFEERQIIVAEAEMKTVMRQAAENPILHNASKFRNLLATPVRTELELDFDNKHFIKANAEDIAECYTNHFPLPEVGNGVVISFSNAQCLSYNKSIRERIFPNCKDIVAGDVILINNNNYHTYGAELYNGDMAKVIAVTERLETQSAPVYVTEGREKVKKTVTLTFRDIVIKLPNHPEDIKCKVFDNLLNNTAADLSITELKALYINFIIRFNEEQRRRKEQGLPTFREGSEEFRNQLKADPYYNALRIKYGYAITCHKSQGGEWATVFVDYYGRTGLKDAQLRWSYTAVTRAKDKCYNINPPYFTAFSKLAFAPIGPIGNVPNEAIQFNNIPLSPFHPAGSHACKSLKYHEIVEKVADTTFSLERVETRPHLEIYFFRKDGKALRAQAFHDGAGIFSDFVLVGAESEEAKCLLAIINQPYERRFRVDYTPSHPNLEKLYSIVQAGCDTAEVSITNIMEFPAKYYVTYYLRTSGISSYIQFYFNGKIQLTKAIPKSVIGEQDDKLNQLITTITQYAS</sequence>
<dbReference type="CDD" id="cd18809">
    <property type="entry name" value="SF1_C_RecD"/>
    <property type="match status" value="1"/>
</dbReference>